<evidence type="ECO:0000256" key="4">
    <source>
        <dbReference type="ARBA" id="ARBA00022840"/>
    </source>
</evidence>
<dbReference type="PANTHER" id="PTHR43335:SF4">
    <property type="entry name" value="ABC TRANSPORTER, ATP-BINDING PROTEIN"/>
    <property type="match status" value="1"/>
</dbReference>
<dbReference type="InterPro" id="IPR003439">
    <property type="entry name" value="ABC_transporter-like_ATP-bd"/>
</dbReference>
<evidence type="ECO:0000256" key="3">
    <source>
        <dbReference type="ARBA" id="ARBA00022741"/>
    </source>
</evidence>
<organism evidence="6">
    <name type="scientific">Sinomonas puerhi</name>
    <dbReference type="NCBI Taxonomy" id="3238584"/>
    <lineage>
        <taxon>Bacteria</taxon>
        <taxon>Bacillati</taxon>
        <taxon>Actinomycetota</taxon>
        <taxon>Actinomycetes</taxon>
        <taxon>Micrococcales</taxon>
        <taxon>Micrococcaceae</taxon>
        <taxon>Sinomonas</taxon>
    </lineage>
</organism>
<dbReference type="Gene3D" id="3.40.50.300">
    <property type="entry name" value="P-loop containing nucleotide triphosphate hydrolases"/>
    <property type="match status" value="1"/>
</dbReference>
<gene>
    <name evidence="6" type="ORF">AB5L97_17045</name>
</gene>
<comment type="similarity">
    <text evidence="1">Belongs to the ABC transporter superfamily.</text>
</comment>
<dbReference type="GO" id="GO:0005524">
    <property type="term" value="F:ATP binding"/>
    <property type="evidence" value="ECO:0007669"/>
    <property type="project" value="UniProtKB-KW"/>
</dbReference>
<accession>A0AB39L3P0</accession>
<proteinExistence type="inferred from homology"/>
<dbReference type="RefSeq" id="WP_369045552.1">
    <property type="nucleotide sequence ID" value="NZ_CP163302.1"/>
</dbReference>
<evidence type="ECO:0000313" key="6">
    <source>
        <dbReference type="EMBL" id="XDP44954.1"/>
    </source>
</evidence>
<dbReference type="Pfam" id="PF00005">
    <property type="entry name" value="ABC_tran"/>
    <property type="match status" value="1"/>
</dbReference>
<dbReference type="InterPro" id="IPR003593">
    <property type="entry name" value="AAA+_ATPase"/>
</dbReference>
<keyword evidence="3" id="KW-0547">Nucleotide-binding</keyword>
<sequence length="316" mass="34138">MPSSDSVRSDHPLILEGLSKRFGHTLALDGVSLEIGPGEVFGYLGPNGAGKTTTIRLVLGMIRPTAGRASVFGLDTWTSAVGVHRLVGYVPGEPSLYPRLTGHEHIAYLGHLRGRDDRARARALADRLGLDLDRRTRTLSRGNRQKLAIVLALMSEPRLLVLDEPTSGLDPLVQRQFHALLREHTESGGSVLLSSHILGEVQRVADRIGVVREGRLVAVERLADLSGKSLHHVRASFAHDVRAEEFAGVPGVRDVTVEGQALSCSAPQSALDELLRRVTAHTVIDFECAEAELDEMFLTYYGGESDAGQPAAQNAS</sequence>
<dbReference type="CDD" id="cd03230">
    <property type="entry name" value="ABC_DR_subfamily_A"/>
    <property type="match status" value="1"/>
</dbReference>
<protein>
    <submittedName>
        <fullName evidence="6">ABC transporter ATP-binding protein</fullName>
    </submittedName>
</protein>
<evidence type="ECO:0000259" key="5">
    <source>
        <dbReference type="PROSITE" id="PS50893"/>
    </source>
</evidence>
<dbReference type="PROSITE" id="PS50893">
    <property type="entry name" value="ABC_TRANSPORTER_2"/>
    <property type="match status" value="1"/>
</dbReference>
<keyword evidence="2" id="KW-0813">Transport</keyword>
<keyword evidence="4 6" id="KW-0067">ATP-binding</keyword>
<name>A0AB39L3P0_9MICC</name>
<dbReference type="PANTHER" id="PTHR43335">
    <property type="entry name" value="ABC TRANSPORTER, ATP-BINDING PROTEIN"/>
    <property type="match status" value="1"/>
</dbReference>
<dbReference type="SMART" id="SM00382">
    <property type="entry name" value="AAA"/>
    <property type="match status" value="1"/>
</dbReference>
<dbReference type="SUPFAM" id="SSF52540">
    <property type="entry name" value="P-loop containing nucleoside triphosphate hydrolases"/>
    <property type="match status" value="1"/>
</dbReference>
<dbReference type="GO" id="GO:0016887">
    <property type="term" value="F:ATP hydrolysis activity"/>
    <property type="evidence" value="ECO:0007669"/>
    <property type="project" value="InterPro"/>
</dbReference>
<dbReference type="InterPro" id="IPR027417">
    <property type="entry name" value="P-loop_NTPase"/>
</dbReference>
<dbReference type="KEGG" id="spue:AB5L97_17045"/>
<evidence type="ECO:0000256" key="2">
    <source>
        <dbReference type="ARBA" id="ARBA00022448"/>
    </source>
</evidence>
<dbReference type="AlphaFoldDB" id="A0AB39L3P0"/>
<reference evidence="6" key="1">
    <citation type="submission" date="2024-07" db="EMBL/GenBank/DDBJ databases">
        <authorList>
            <person name="fu j."/>
        </authorList>
    </citation>
    <scope>NUCLEOTIDE SEQUENCE</scope>
    <source>
        <strain evidence="6">P10A9</strain>
    </source>
</reference>
<evidence type="ECO:0000256" key="1">
    <source>
        <dbReference type="ARBA" id="ARBA00005417"/>
    </source>
</evidence>
<dbReference type="EMBL" id="CP163302">
    <property type="protein sequence ID" value="XDP44954.1"/>
    <property type="molecule type" value="Genomic_DNA"/>
</dbReference>
<feature type="domain" description="ABC transporter" evidence="5">
    <location>
        <begin position="13"/>
        <end position="238"/>
    </location>
</feature>